<protein>
    <submittedName>
        <fullName evidence="3">PDDEXK nuclease domain-containing protein</fullName>
    </submittedName>
</protein>
<dbReference type="RefSeq" id="WP_230513736.1">
    <property type="nucleotide sequence ID" value="NZ_JAJITD010000030.1"/>
</dbReference>
<dbReference type="PANTHER" id="PTHR30547">
    <property type="entry name" value="UNCHARACTERIZED PROTEIN YHCG-RELATED"/>
    <property type="match status" value="1"/>
</dbReference>
<dbReference type="Pfam" id="PF06250">
    <property type="entry name" value="YhcG_C"/>
    <property type="match status" value="1"/>
</dbReference>
<dbReference type="InterPro" id="IPR053148">
    <property type="entry name" value="PD-DEXK-like_domain"/>
</dbReference>
<comment type="caution">
    <text evidence="3">The sequence shown here is derived from an EMBL/GenBank/DDBJ whole genome shotgun (WGS) entry which is preliminary data.</text>
</comment>
<accession>A0ABS8K6C5</accession>
<evidence type="ECO:0000313" key="4">
    <source>
        <dbReference type="Proteomes" id="UP001431019"/>
    </source>
</evidence>
<gene>
    <name evidence="3" type="ORF">LJ656_33515</name>
</gene>
<reference evidence="3 4" key="1">
    <citation type="submission" date="2021-11" db="EMBL/GenBank/DDBJ databases">
        <authorList>
            <person name="Oh E.-T."/>
            <person name="Kim S.-B."/>
        </authorList>
    </citation>
    <scope>NUCLEOTIDE SEQUENCE [LARGE SCALE GENOMIC DNA]</scope>
    <source>
        <strain evidence="3 4">MMS20-SJTR3</strain>
    </source>
</reference>
<evidence type="ECO:0000313" key="3">
    <source>
        <dbReference type="EMBL" id="MCC8397479.1"/>
    </source>
</evidence>
<organism evidence="3 4">
    <name type="scientific">Paraburkholderia sejongensis</name>
    <dbReference type="NCBI Taxonomy" id="2886946"/>
    <lineage>
        <taxon>Bacteria</taxon>
        <taxon>Pseudomonadati</taxon>
        <taxon>Pseudomonadota</taxon>
        <taxon>Betaproteobacteria</taxon>
        <taxon>Burkholderiales</taxon>
        <taxon>Burkholderiaceae</taxon>
        <taxon>Paraburkholderia</taxon>
    </lineage>
</organism>
<evidence type="ECO:0000259" key="1">
    <source>
        <dbReference type="Pfam" id="PF06250"/>
    </source>
</evidence>
<dbReference type="Gene3D" id="3.40.1350.10">
    <property type="match status" value="1"/>
</dbReference>
<dbReference type="EMBL" id="JAJITD010000030">
    <property type="protein sequence ID" value="MCC8397479.1"/>
    <property type="molecule type" value="Genomic_DNA"/>
</dbReference>
<evidence type="ECO:0000259" key="2">
    <source>
        <dbReference type="Pfam" id="PF17761"/>
    </source>
</evidence>
<dbReference type="InterPro" id="IPR009362">
    <property type="entry name" value="YhcG_C"/>
</dbReference>
<dbReference type="InterPro" id="IPR011856">
    <property type="entry name" value="tRNA_endonuc-like_dom_sf"/>
</dbReference>
<feature type="domain" description="YhcG N-terminal" evidence="2">
    <location>
        <begin position="17"/>
        <end position="192"/>
    </location>
</feature>
<feature type="domain" description="YhcG PDDEXK nuclease" evidence="1">
    <location>
        <begin position="219"/>
        <end position="365"/>
    </location>
</feature>
<dbReference type="Pfam" id="PF17761">
    <property type="entry name" value="DUF1016_N"/>
    <property type="match status" value="1"/>
</dbReference>
<keyword evidence="4" id="KW-1185">Reference proteome</keyword>
<proteinExistence type="predicted"/>
<sequence>MTQDWIEPFVYADLQQDIADVVAATRAAAARNVNAIMTASYWAIGRRIVEFEQGGAERATYGEALIRRLGTDLSGRFGRGFGGRNLAQMRAFYLAWPVDQIVQTLSAQSTDALMVQTLSALSAGQSISSLAAKNGLEFSAIARAFPLPWSAYVRLLSVKTAEARTFYQTEALREGWSVRQLDRQIGSQLYERLALSRNKTALLRKAADAGPGRMLTPEEAIRDPFVLEFLDLKDEYSESDLEAALIERLTDFLLELGDDFAFVGRQRRLRIDDTWFRVDLVFFHRRLRCLVIIDLKVGKFSYADAGQMHLYLNYAREHWVKPDENPPVGLILCAEKGAAEARYALDNLPNKILAAEYQTVLPDETLIVAELERTRAELEQRRSVAGPGTRSTGD</sequence>
<dbReference type="InterPro" id="IPR041527">
    <property type="entry name" value="YhcG_N"/>
</dbReference>
<dbReference type="Proteomes" id="UP001431019">
    <property type="component" value="Unassembled WGS sequence"/>
</dbReference>
<name>A0ABS8K6C5_9BURK</name>
<dbReference type="PANTHER" id="PTHR30547:SF5">
    <property type="entry name" value="NUCLEASE YHCG-RELATED"/>
    <property type="match status" value="1"/>
</dbReference>